<organism evidence="1 2">
    <name type="scientific">Persea americana</name>
    <name type="common">Avocado</name>
    <dbReference type="NCBI Taxonomy" id="3435"/>
    <lineage>
        <taxon>Eukaryota</taxon>
        <taxon>Viridiplantae</taxon>
        <taxon>Streptophyta</taxon>
        <taxon>Embryophyta</taxon>
        <taxon>Tracheophyta</taxon>
        <taxon>Spermatophyta</taxon>
        <taxon>Magnoliopsida</taxon>
        <taxon>Magnoliidae</taxon>
        <taxon>Laurales</taxon>
        <taxon>Lauraceae</taxon>
        <taxon>Persea</taxon>
    </lineage>
</organism>
<accession>A0ACC2LUG2</accession>
<comment type="caution">
    <text evidence="1">The sequence shown here is derived from an EMBL/GenBank/DDBJ whole genome shotgun (WGS) entry which is preliminary data.</text>
</comment>
<evidence type="ECO:0000313" key="2">
    <source>
        <dbReference type="Proteomes" id="UP001234297"/>
    </source>
</evidence>
<dbReference type="Proteomes" id="UP001234297">
    <property type="component" value="Chromosome 3"/>
</dbReference>
<name>A0ACC2LUG2_PERAE</name>
<protein>
    <submittedName>
        <fullName evidence="1">Uncharacterized protein</fullName>
    </submittedName>
</protein>
<dbReference type="EMBL" id="CM056811">
    <property type="protein sequence ID" value="KAJ8636979.1"/>
    <property type="molecule type" value="Genomic_DNA"/>
</dbReference>
<reference evidence="1 2" key="1">
    <citation type="journal article" date="2022" name="Hortic Res">
        <title>A haplotype resolved chromosomal level avocado genome allows analysis of novel avocado genes.</title>
        <authorList>
            <person name="Nath O."/>
            <person name="Fletcher S.J."/>
            <person name="Hayward A."/>
            <person name="Shaw L.M."/>
            <person name="Masouleh A.K."/>
            <person name="Furtado A."/>
            <person name="Henry R.J."/>
            <person name="Mitter N."/>
        </authorList>
    </citation>
    <scope>NUCLEOTIDE SEQUENCE [LARGE SCALE GENOMIC DNA]</scope>
    <source>
        <strain evidence="2">cv. Hass</strain>
    </source>
</reference>
<proteinExistence type="predicted"/>
<gene>
    <name evidence="1" type="ORF">MRB53_011246</name>
</gene>
<keyword evidence="2" id="KW-1185">Reference proteome</keyword>
<sequence>MTDERWARQEKLKKVHRNSEAWCVMKEKTVSLKVDRRHGKRPLPPGISVEKEEEEQTPSQPTFTSRAEQDMSAMVSALTHVIRASEAGATAPISGNPVPAPDSGSGEHPPSQEQGLLTILMSLAVPSRRRHYRGVRQRPWGKWAAEIRDPNKAARVWLGTFDTAEGAAMAYDRAALRFKGTKAKLNFPERVQGHTDMGFFLSTPSASSTHARPPSDLHLRPPAPPPHDPFPDLLQYAQLLRSGDEDFQFAASNLYNRDFFTSPPPDSSSSIAVSSTSSSSSSPSSLASQHDYMRFQSQFRSSSSSSDLPEQGKETGSNLKKEY</sequence>
<evidence type="ECO:0000313" key="1">
    <source>
        <dbReference type="EMBL" id="KAJ8636979.1"/>
    </source>
</evidence>